<feature type="transmembrane region" description="Helical" evidence="6">
    <location>
        <begin position="100"/>
        <end position="118"/>
    </location>
</feature>
<feature type="transmembrane region" description="Helical" evidence="6">
    <location>
        <begin position="71"/>
        <end position="88"/>
    </location>
</feature>
<accession>A0A1I3XRY1</accession>
<dbReference type="EMBL" id="FOSP01000002">
    <property type="protein sequence ID" value="SFK21746.1"/>
    <property type="molecule type" value="Genomic_DNA"/>
</dbReference>
<sequence>MKNIADRKRKPVSHSWRYWNVMTFYERFEHSVAMILSGLISIIILIALWDLAREVFNLLMLGSFDLLNHQVFQVVFGMIMTLLIAMEFNHSIIKVLERQAHIIQVKTVILIAQLALARKFIILDFANTEAIKIAALGFAVLALGIVHWMLRERDQVDVHKKIHRQFTEDSLMAEQKPDQIASQQTAK</sequence>
<reference evidence="8" key="1">
    <citation type="submission" date="2016-10" db="EMBL/GenBank/DDBJ databases">
        <authorList>
            <person name="Varghese N."/>
            <person name="Submissions S."/>
        </authorList>
    </citation>
    <scope>NUCLEOTIDE SEQUENCE [LARGE SCALE GENOMIC DNA]</scope>
    <source>
        <strain evidence="8">Nm69</strain>
    </source>
</reference>
<evidence type="ECO:0000313" key="8">
    <source>
        <dbReference type="Proteomes" id="UP000199533"/>
    </source>
</evidence>
<dbReference type="Pfam" id="PF06146">
    <property type="entry name" value="PsiE"/>
    <property type="match status" value="1"/>
</dbReference>
<keyword evidence="2" id="KW-1003">Cell membrane</keyword>
<keyword evidence="3 6" id="KW-0812">Transmembrane</keyword>
<keyword evidence="8" id="KW-1185">Reference proteome</keyword>
<name>A0A1I3XRY1_9PROT</name>
<evidence type="ECO:0000256" key="5">
    <source>
        <dbReference type="ARBA" id="ARBA00023136"/>
    </source>
</evidence>
<evidence type="ECO:0000256" key="3">
    <source>
        <dbReference type="ARBA" id="ARBA00022692"/>
    </source>
</evidence>
<feature type="transmembrane region" description="Helical" evidence="6">
    <location>
        <begin position="130"/>
        <end position="150"/>
    </location>
</feature>
<proteinExistence type="predicted"/>
<dbReference type="RefSeq" id="WP_139218494.1">
    <property type="nucleotide sequence ID" value="NZ_FOSP01000002.1"/>
</dbReference>
<dbReference type="InterPro" id="IPR020948">
    <property type="entry name" value="P_starv_induced_PsiE-like"/>
</dbReference>
<keyword evidence="5 6" id="KW-0472">Membrane</keyword>
<comment type="subcellular location">
    <subcellularLocation>
        <location evidence="1">Cell membrane</location>
        <topology evidence="1">Multi-pass membrane protein</topology>
    </subcellularLocation>
</comment>
<evidence type="ECO:0000313" key="7">
    <source>
        <dbReference type="EMBL" id="SFK21746.1"/>
    </source>
</evidence>
<evidence type="ECO:0000256" key="4">
    <source>
        <dbReference type="ARBA" id="ARBA00022989"/>
    </source>
</evidence>
<evidence type="ECO:0000256" key="6">
    <source>
        <dbReference type="SAM" id="Phobius"/>
    </source>
</evidence>
<evidence type="ECO:0000256" key="2">
    <source>
        <dbReference type="ARBA" id="ARBA00022475"/>
    </source>
</evidence>
<dbReference type="AlphaFoldDB" id="A0A1I3XRY1"/>
<gene>
    <name evidence="7" type="ORF">SAMN05216302_100235</name>
</gene>
<keyword evidence="4 6" id="KW-1133">Transmembrane helix</keyword>
<protein>
    <submittedName>
        <fullName evidence="7">Uncharacterized membrane protein, DUF373 family</fullName>
    </submittedName>
</protein>
<organism evidence="7 8">
    <name type="scientific">Nitrosomonas aestuarii</name>
    <dbReference type="NCBI Taxonomy" id="52441"/>
    <lineage>
        <taxon>Bacteria</taxon>
        <taxon>Pseudomonadati</taxon>
        <taxon>Pseudomonadota</taxon>
        <taxon>Betaproteobacteria</taxon>
        <taxon>Nitrosomonadales</taxon>
        <taxon>Nitrosomonadaceae</taxon>
        <taxon>Nitrosomonas</taxon>
    </lineage>
</organism>
<dbReference type="GO" id="GO:0005886">
    <property type="term" value="C:plasma membrane"/>
    <property type="evidence" value="ECO:0007669"/>
    <property type="project" value="UniProtKB-SubCell"/>
</dbReference>
<dbReference type="Proteomes" id="UP000199533">
    <property type="component" value="Unassembled WGS sequence"/>
</dbReference>
<dbReference type="OrthoDB" id="598027at2"/>
<feature type="transmembrane region" description="Helical" evidence="6">
    <location>
        <begin position="32"/>
        <end position="51"/>
    </location>
</feature>
<evidence type="ECO:0000256" key="1">
    <source>
        <dbReference type="ARBA" id="ARBA00004651"/>
    </source>
</evidence>
<dbReference type="STRING" id="52441.SAMN05216302_100235"/>